<feature type="signal peptide" evidence="1">
    <location>
        <begin position="1"/>
        <end position="20"/>
    </location>
</feature>
<dbReference type="RefSeq" id="WP_015077743.1">
    <property type="nucleotide sequence ID" value="NC_019425.2"/>
</dbReference>
<dbReference type="Proteomes" id="UP000000212">
    <property type="component" value="Chromosome"/>
</dbReference>
<evidence type="ECO:0000313" key="3">
    <source>
        <dbReference type="Proteomes" id="UP000000212"/>
    </source>
</evidence>
<organism evidence="2 3">
    <name type="scientific">Carnobacterium maltaromaticum LMA28</name>
    <dbReference type="NCBI Taxonomy" id="1234679"/>
    <lineage>
        <taxon>Bacteria</taxon>
        <taxon>Bacillati</taxon>
        <taxon>Bacillota</taxon>
        <taxon>Bacilli</taxon>
        <taxon>Lactobacillales</taxon>
        <taxon>Carnobacteriaceae</taxon>
        <taxon>Carnobacterium</taxon>
    </lineage>
</organism>
<evidence type="ECO:0000313" key="2">
    <source>
        <dbReference type="EMBL" id="CCO12801.2"/>
    </source>
</evidence>
<proteinExistence type="predicted"/>
<keyword evidence="3" id="KW-1185">Reference proteome</keyword>
<sequence>MNFKTLKLPLITLGAVLVLGACGKTDKAEIVNDSETETTYSDSSGEVIEVKGTLKDDGYFKELVTDGINPKVKDTISYETDYKNSDWDDTTLDIEHVRMVSVADFKDRDDMAYKELLSFKYKLTNEGSDDKHITPDNAVLILKDGTEVDAKVFMNYWDDEVLTKNEHKDGFLYFKVKDEEALKEIASVKLAFKAKDSADEEITHAYTVELPLEAAK</sequence>
<keyword evidence="1" id="KW-0732">Signal</keyword>
<evidence type="ECO:0000256" key="1">
    <source>
        <dbReference type="SAM" id="SignalP"/>
    </source>
</evidence>
<dbReference type="EMBL" id="HE999757">
    <property type="protein sequence ID" value="CCO12801.2"/>
    <property type="molecule type" value="Genomic_DNA"/>
</dbReference>
<dbReference type="eggNOG" id="ENOG5033WCK">
    <property type="taxonomic scope" value="Bacteria"/>
</dbReference>
<dbReference type="HOGENOM" id="CLU_1259818_0_0_9"/>
<dbReference type="PROSITE" id="PS51257">
    <property type="entry name" value="PROKAR_LIPOPROTEIN"/>
    <property type="match status" value="1"/>
</dbReference>
<reference evidence="3" key="1">
    <citation type="journal article" date="2013" name="Genome Announc.">
        <title>Complete Chromosome Sequence of Carnobacterium maltaromaticum LMA 28.</title>
        <authorList>
            <person name="Cailliez-Grimal C."/>
            <person name="Chaillou S."/>
            <person name="Anba-Mondoloni J."/>
            <person name="Loux V."/>
            <person name="Afzal M.I."/>
            <person name="Rahman A."/>
            <person name="Kergourlay G."/>
            <person name="Champomier-Verges M.C."/>
            <person name="Zagorec M."/>
            <person name="Dalgaard P."/>
            <person name="Leisner J.J."/>
            <person name="Prevost H."/>
            <person name="Revol-Junelles A.M."/>
            <person name="Borges F."/>
        </authorList>
    </citation>
    <scope>NUCLEOTIDE SEQUENCE</scope>
    <source>
        <strain evidence="3">LMA28</strain>
    </source>
</reference>
<dbReference type="KEGG" id="cml:BN424_3380"/>
<accession>K8EVT0</accession>
<protein>
    <submittedName>
        <fullName evidence="2">Protein</fullName>
    </submittedName>
</protein>
<name>K8EVT0_CARML</name>
<feature type="chain" id="PRO_5038652468" evidence="1">
    <location>
        <begin position="21"/>
        <end position="216"/>
    </location>
</feature>
<dbReference type="OrthoDB" id="2199707at2"/>
<gene>
    <name evidence="2" type="ORF">BN424_3380</name>
</gene>
<dbReference type="AlphaFoldDB" id="K8EVT0"/>